<organism evidence="1 2">
    <name type="scientific">Enterococcus gallinarum</name>
    <dbReference type="NCBI Taxonomy" id="1353"/>
    <lineage>
        <taxon>Bacteria</taxon>
        <taxon>Bacillati</taxon>
        <taxon>Bacillota</taxon>
        <taxon>Bacilli</taxon>
        <taxon>Lactobacillales</taxon>
        <taxon>Enterococcaceae</taxon>
        <taxon>Enterococcus</taxon>
    </lineage>
</organism>
<name>A0A366U3U9_ENTGA</name>
<dbReference type="InterPro" id="IPR039840">
    <property type="entry name" value="NAA80"/>
</dbReference>
<evidence type="ECO:0000313" key="1">
    <source>
        <dbReference type="EMBL" id="QOG26068.1"/>
    </source>
</evidence>
<dbReference type="AlphaFoldDB" id="A0A366U3U9"/>
<dbReference type="GO" id="GO:1905502">
    <property type="term" value="F:acetyl-CoA binding"/>
    <property type="evidence" value="ECO:0007669"/>
    <property type="project" value="TreeGrafter"/>
</dbReference>
<reference evidence="1 2" key="1">
    <citation type="submission" date="2020-03" db="EMBL/GenBank/DDBJ databases">
        <title>Characterization of ganglioside-mimicking enterococci.</title>
        <authorList>
            <person name="Patry R.T."/>
            <person name="Nothaft H."/>
            <person name="Bridger R."/>
            <person name="Shajahan A."/>
            <person name="Huynh S."/>
            <person name="Sanchez S."/>
            <person name="Azadi P."/>
            <person name="Cooper K."/>
            <person name="Miller W.G."/>
            <person name="Parker C.T."/>
            <person name="Wells L."/>
            <person name="Szymanski C.M."/>
        </authorList>
    </citation>
    <scope>NUCLEOTIDE SEQUENCE [LARGE SCALE GENOMIC DNA]</scope>
    <source>
        <strain evidence="1 2">EGM181</strain>
    </source>
</reference>
<evidence type="ECO:0000313" key="2">
    <source>
        <dbReference type="Proteomes" id="UP000516696"/>
    </source>
</evidence>
<accession>A0A366U3U9</accession>
<dbReference type="PROSITE" id="PS51186">
    <property type="entry name" value="GNAT"/>
    <property type="match status" value="1"/>
</dbReference>
<dbReference type="RefSeq" id="WP_081131405.1">
    <property type="nucleotide sequence ID" value="NZ_CP050485.1"/>
</dbReference>
<dbReference type="PANTHER" id="PTHR13538">
    <property type="entry name" value="N-ACETYLTRANSFERASE 6"/>
    <property type="match status" value="1"/>
</dbReference>
<dbReference type="SUPFAM" id="SSF55729">
    <property type="entry name" value="Acyl-CoA N-acyltransferases (Nat)"/>
    <property type="match status" value="1"/>
</dbReference>
<dbReference type="Pfam" id="PF00583">
    <property type="entry name" value="Acetyltransf_1"/>
    <property type="match status" value="1"/>
</dbReference>
<dbReference type="Proteomes" id="UP000516696">
    <property type="component" value="Chromosome"/>
</dbReference>
<protein>
    <submittedName>
        <fullName evidence="1">GNAT family N-acetyltransferase</fullName>
    </submittedName>
</protein>
<sequence length="156" mass="17843">MKVIHLREHPEYLQEAIAYFQSKWASPASMKVYEDSLTHSFADTDLPQWFLLVDNQAAAVPSIIGCGGLITNDFISRMDLMPWLCALYVDPHYRRQGGARLLIETIKQSAATAGFSTLYLCTDLVSFYEKFGFELMGTGYHPWGEESMIYRYPLQK</sequence>
<dbReference type="InterPro" id="IPR016181">
    <property type="entry name" value="Acyl_CoA_acyltransferase"/>
</dbReference>
<dbReference type="PANTHER" id="PTHR13538:SF4">
    <property type="entry name" value="N-ALPHA-ACETYLTRANSFERASE 80"/>
    <property type="match status" value="1"/>
</dbReference>
<dbReference type="GO" id="GO:0005737">
    <property type="term" value="C:cytoplasm"/>
    <property type="evidence" value="ECO:0007669"/>
    <property type="project" value="TreeGrafter"/>
</dbReference>
<dbReference type="EMBL" id="CP050485">
    <property type="protein sequence ID" value="QOG26068.1"/>
    <property type="molecule type" value="Genomic_DNA"/>
</dbReference>
<proteinExistence type="predicted"/>
<dbReference type="CDD" id="cd04301">
    <property type="entry name" value="NAT_SF"/>
    <property type="match status" value="1"/>
</dbReference>
<dbReference type="Gene3D" id="3.40.630.30">
    <property type="match status" value="1"/>
</dbReference>
<dbReference type="InterPro" id="IPR000182">
    <property type="entry name" value="GNAT_dom"/>
</dbReference>
<dbReference type="GO" id="GO:0008080">
    <property type="term" value="F:N-acetyltransferase activity"/>
    <property type="evidence" value="ECO:0007669"/>
    <property type="project" value="InterPro"/>
</dbReference>
<gene>
    <name evidence="1" type="ORF">EGM181_01700</name>
</gene>